<reference evidence="10 11" key="3">
    <citation type="journal article" name="Genome Announc.">
        <title>Improved Draft Genome Sequence of Clostridium pasteurianum Strain ATCC 6013 (DSM 525) Using a Hybrid Next-Generation Sequencing Approach.</title>
        <authorList>
            <person name="Pyne M.E."/>
            <person name="Utturkar S."/>
            <person name="Brown S.D."/>
            <person name="Moo-Young M."/>
            <person name="Chung D.A."/>
            <person name="Chou C.P."/>
        </authorList>
    </citation>
    <scope>NUCLEOTIDE SEQUENCE [LARGE SCALE GENOMIC DNA]</scope>
    <source>
        <strain evidence="10 11">ATCC 6013</strain>
    </source>
</reference>
<dbReference type="Proteomes" id="UP000030905">
    <property type="component" value="Chromosome"/>
</dbReference>
<evidence type="ECO:0000256" key="6">
    <source>
        <dbReference type="ARBA" id="ARBA00023163"/>
    </source>
</evidence>
<reference evidence="9 12" key="1">
    <citation type="journal article" date="2015" name="Genome Announc.">
        <title>Complete Genome Sequence of the Nitrogen-Fixing and Solvent-Producing Clostridium pasteurianum DSM 525.</title>
        <authorList>
            <person name="Poehlein A."/>
            <person name="Grosse-Honebrink A."/>
            <person name="Zhang Y."/>
            <person name="Minton N.P."/>
            <person name="Daniel R."/>
        </authorList>
    </citation>
    <scope>NUCLEOTIDE SEQUENCE [LARGE SCALE GENOMIC DNA]</scope>
    <source>
        <strain evidence="9">DSM 525</strain>
        <strain evidence="12">DSM 525 / ATCC 6013</strain>
    </source>
</reference>
<dbReference type="eggNOG" id="COG2747">
    <property type="taxonomic scope" value="Bacteria"/>
</dbReference>
<dbReference type="Pfam" id="PF04316">
    <property type="entry name" value="FlgM"/>
    <property type="match status" value="1"/>
</dbReference>
<evidence type="ECO:0000256" key="5">
    <source>
        <dbReference type="ARBA" id="ARBA00023015"/>
    </source>
</evidence>
<name>A0A0H3J4I6_CLOPA</name>
<accession>A0A0H3J4I6</accession>
<dbReference type="InterPro" id="IPR031316">
    <property type="entry name" value="FlgM_C"/>
</dbReference>
<dbReference type="EMBL" id="CP009268">
    <property type="protein sequence ID" value="AJA51825.1"/>
    <property type="molecule type" value="Genomic_DNA"/>
</dbReference>
<keyword evidence="6" id="KW-0804">Transcription</keyword>
<keyword evidence="4" id="KW-1005">Bacterial flagellum biogenesis</keyword>
<keyword evidence="3" id="KW-0678">Repressor</keyword>
<evidence type="ECO:0000313" key="9">
    <source>
        <dbReference type="EMBL" id="AJA51825.1"/>
    </source>
</evidence>
<comment type="similarity">
    <text evidence="1">Belongs to the FlgM family.</text>
</comment>
<sequence length="104" mass="11506">MALCRECINMKINGVGLGKVLQMYNNNSNNKNISENKTPEKSAKDSLEISKLGKSLSAYSTEDNFGTSKAKIEEIKKQIENGTYNRDSKLVAQKLLDHIKGKGV</sequence>
<dbReference type="KEGG" id="cpae:CPAST_c17670"/>
<reference evidence="10" key="2">
    <citation type="submission" date="2015-10" db="EMBL/GenBank/DDBJ databases">
        <title>Improved Draft Genome Sequence of Clostridium pasteurianum Strain ATCC 6013 (DSM 525) Using a Hybrid Next-Generation Sequencing Approach.</title>
        <authorList>
            <person name="Pyne M.E."/>
            <person name="Utturkar S.M."/>
            <person name="Brown S.D."/>
            <person name="Moo-Young M."/>
            <person name="Chung D.A."/>
            <person name="Chou P.C."/>
        </authorList>
    </citation>
    <scope>NUCLEOTIDE SEQUENCE</scope>
    <source>
        <strain evidence="10">ATCC 6013</strain>
    </source>
</reference>
<dbReference type="Proteomes" id="UP000028042">
    <property type="component" value="Unassembled WGS sequence"/>
</dbReference>
<feature type="domain" description="Anti-sigma-28 factor FlgM C-terminal" evidence="8">
    <location>
        <begin position="45"/>
        <end position="97"/>
    </location>
</feature>
<organism evidence="9 12">
    <name type="scientific">Clostridium pasteurianum DSM 525 = ATCC 6013</name>
    <dbReference type="NCBI Taxonomy" id="1262449"/>
    <lineage>
        <taxon>Bacteria</taxon>
        <taxon>Bacillati</taxon>
        <taxon>Bacillota</taxon>
        <taxon>Clostridia</taxon>
        <taxon>Eubacteriales</taxon>
        <taxon>Clostridiaceae</taxon>
        <taxon>Clostridium</taxon>
    </lineage>
</organism>
<dbReference type="SUPFAM" id="SSF101498">
    <property type="entry name" value="Anti-sigma factor FlgM"/>
    <property type="match status" value="1"/>
</dbReference>
<keyword evidence="5" id="KW-0805">Transcription regulation</keyword>
<dbReference type="GO" id="GO:0045892">
    <property type="term" value="P:negative regulation of DNA-templated transcription"/>
    <property type="evidence" value="ECO:0007669"/>
    <property type="project" value="InterPro"/>
</dbReference>
<gene>
    <name evidence="9" type="ORF">CLPA_c17670</name>
    <name evidence="10" type="ORF">CP6013_01414</name>
</gene>
<evidence type="ECO:0000256" key="2">
    <source>
        <dbReference type="ARBA" id="ARBA00017823"/>
    </source>
</evidence>
<evidence type="ECO:0000256" key="7">
    <source>
        <dbReference type="SAM" id="MobiDB-lite"/>
    </source>
</evidence>
<dbReference type="NCBIfam" id="TIGR03824">
    <property type="entry name" value="FlgM_jcvi"/>
    <property type="match status" value="1"/>
</dbReference>
<evidence type="ECO:0000313" key="12">
    <source>
        <dbReference type="Proteomes" id="UP000030905"/>
    </source>
</evidence>
<feature type="compositionally biased region" description="Low complexity" evidence="7">
    <location>
        <begin position="27"/>
        <end position="36"/>
    </location>
</feature>
<evidence type="ECO:0000256" key="3">
    <source>
        <dbReference type="ARBA" id="ARBA00022491"/>
    </source>
</evidence>
<evidence type="ECO:0000313" key="10">
    <source>
        <dbReference type="EMBL" id="KRU12167.1"/>
    </source>
</evidence>
<dbReference type="KEGG" id="cpat:CLPA_c17670"/>
<dbReference type="AlphaFoldDB" id="A0A0H3J4I6"/>
<dbReference type="EMBL" id="JPGY02000001">
    <property type="protein sequence ID" value="KRU12167.1"/>
    <property type="molecule type" value="Genomic_DNA"/>
</dbReference>
<dbReference type="PATRIC" id="fig|1262449.7.peg.1773"/>
<evidence type="ECO:0000256" key="1">
    <source>
        <dbReference type="ARBA" id="ARBA00005322"/>
    </source>
</evidence>
<evidence type="ECO:0000313" key="11">
    <source>
        <dbReference type="Proteomes" id="UP000028042"/>
    </source>
</evidence>
<proteinExistence type="inferred from homology"/>
<feature type="compositionally biased region" description="Basic and acidic residues" evidence="7">
    <location>
        <begin position="37"/>
        <end position="46"/>
    </location>
</feature>
<protein>
    <recommendedName>
        <fullName evidence="2">Negative regulator of flagellin synthesis</fullName>
    </recommendedName>
</protein>
<evidence type="ECO:0000259" key="8">
    <source>
        <dbReference type="Pfam" id="PF04316"/>
    </source>
</evidence>
<dbReference type="GO" id="GO:0044781">
    <property type="term" value="P:bacterial-type flagellum organization"/>
    <property type="evidence" value="ECO:0007669"/>
    <property type="project" value="UniProtKB-KW"/>
</dbReference>
<keyword evidence="12" id="KW-1185">Reference proteome</keyword>
<feature type="region of interest" description="Disordered" evidence="7">
    <location>
        <begin position="27"/>
        <end position="46"/>
    </location>
</feature>
<dbReference type="InterPro" id="IPR035890">
    <property type="entry name" value="Anti-sigma-28_factor_FlgM_sf"/>
</dbReference>
<dbReference type="InterPro" id="IPR007412">
    <property type="entry name" value="FlgM"/>
</dbReference>
<evidence type="ECO:0000256" key="4">
    <source>
        <dbReference type="ARBA" id="ARBA00022795"/>
    </source>
</evidence>